<organism evidence="3 4">
    <name type="scientific">Gemmobacter aquaticus</name>
    <dbReference type="NCBI Taxonomy" id="490185"/>
    <lineage>
        <taxon>Bacteria</taxon>
        <taxon>Pseudomonadati</taxon>
        <taxon>Pseudomonadota</taxon>
        <taxon>Alphaproteobacteria</taxon>
        <taxon>Rhodobacterales</taxon>
        <taxon>Paracoccaceae</taxon>
        <taxon>Gemmobacter</taxon>
    </lineage>
</organism>
<reference evidence="3 4" key="1">
    <citation type="journal article" date="2014" name="Int. J. Syst. Evol. Microbiol.">
        <title>Complete genome sequence of Corynebacterium casei LMG S-19264T (=DSM 44701T), isolated from a smear-ripened cheese.</title>
        <authorList>
            <consortium name="US DOE Joint Genome Institute (JGI-PGF)"/>
            <person name="Walter F."/>
            <person name="Albersmeier A."/>
            <person name="Kalinowski J."/>
            <person name="Ruckert C."/>
        </authorList>
    </citation>
    <scope>NUCLEOTIDE SEQUENCE [LARGE SCALE GENOMIC DNA]</scope>
    <source>
        <strain evidence="3 4">CGMCC 1.7029</strain>
    </source>
</reference>
<feature type="signal peptide" evidence="2">
    <location>
        <begin position="1"/>
        <end position="22"/>
    </location>
</feature>
<keyword evidence="1 2" id="KW-0732">Signal</keyword>
<comment type="caution">
    <text evidence="3">The sequence shown here is derived from an EMBL/GenBank/DDBJ whole genome shotgun (WGS) entry which is preliminary data.</text>
</comment>
<dbReference type="PANTHER" id="PTHR35869:SF1">
    <property type="entry name" value="OUTER-MEMBRANE LIPOPROTEIN CARRIER PROTEIN"/>
    <property type="match status" value="1"/>
</dbReference>
<sequence length="200" mass="21773">MNRRTALAAPFALFALALPAQAEKLSLATISNYLNSLTTAEADFRQINSDGSVSKGKLFIKRPNRVRFEYAPPDRNLVLASGGQVAVFDGKSNQPPEQYPLKRTPLNLILGQNIDLGKARMVVGHAEVAGTTRVIAQDPQNPEYGTIEMVFSAKPVALRQWIITDNAGGQTVVELGPLVTGLDYPPSTFNIEVELGRRKN</sequence>
<dbReference type="InterPro" id="IPR004564">
    <property type="entry name" value="OM_lipoprot_carrier_LolA-like"/>
</dbReference>
<dbReference type="Proteomes" id="UP000598196">
    <property type="component" value="Unassembled WGS sequence"/>
</dbReference>
<feature type="chain" id="PRO_5038009084" evidence="2">
    <location>
        <begin position="23"/>
        <end position="200"/>
    </location>
</feature>
<gene>
    <name evidence="3" type="ORF">GCM10010991_12820</name>
</gene>
<dbReference type="PANTHER" id="PTHR35869">
    <property type="entry name" value="OUTER-MEMBRANE LIPOPROTEIN CARRIER PROTEIN"/>
    <property type="match status" value="1"/>
</dbReference>
<dbReference type="OrthoDB" id="9800501at2"/>
<dbReference type="EMBL" id="BMLP01000001">
    <property type="protein sequence ID" value="GGO29175.1"/>
    <property type="molecule type" value="Genomic_DNA"/>
</dbReference>
<dbReference type="Pfam" id="PF03548">
    <property type="entry name" value="LolA"/>
    <property type="match status" value="1"/>
</dbReference>
<keyword evidence="3" id="KW-0449">Lipoprotein</keyword>
<evidence type="ECO:0000313" key="3">
    <source>
        <dbReference type="EMBL" id="GGO29175.1"/>
    </source>
</evidence>
<name>A0A917YKY6_9RHOB</name>
<dbReference type="InterPro" id="IPR029046">
    <property type="entry name" value="LolA/LolB/LppX"/>
</dbReference>
<dbReference type="AlphaFoldDB" id="A0A917YKY6"/>
<protein>
    <submittedName>
        <fullName evidence="3">Outer-membrane lipoprotein carrier protein</fullName>
    </submittedName>
</protein>
<dbReference type="RefSeq" id="WP_146284998.1">
    <property type="nucleotide sequence ID" value="NZ_BMLP01000001.1"/>
</dbReference>
<dbReference type="Gene3D" id="2.50.20.10">
    <property type="entry name" value="Lipoprotein localisation LolA/LolB/LppX"/>
    <property type="match status" value="1"/>
</dbReference>
<dbReference type="CDD" id="cd16325">
    <property type="entry name" value="LolA"/>
    <property type="match status" value="1"/>
</dbReference>
<accession>A0A917YKY6</accession>
<evidence type="ECO:0000256" key="1">
    <source>
        <dbReference type="ARBA" id="ARBA00022729"/>
    </source>
</evidence>
<keyword evidence="4" id="KW-1185">Reference proteome</keyword>
<evidence type="ECO:0000313" key="4">
    <source>
        <dbReference type="Proteomes" id="UP000598196"/>
    </source>
</evidence>
<proteinExistence type="predicted"/>
<dbReference type="SUPFAM" id="SSF89392">
    <property type="entry name" value="Prokaryotic lipoproteins and lipoprotein localization factors"/>
    <property type="match status" value="1"/>
</dbReference>
<evidence type="ECO:0000256" key="2">
    <source>
        <dbReference type="SAM" id="SignalP"/>
    </source>
</evidence>